<name>A0ABD0K0H4_9CAEN</name>
<evidence type="ECO:0000313" key="2">
    <source>
        <dbReference type="Proteomes" id="UP001519460"/>
    </source>
</evidence>
<reference evidence="1 2" key="1">
    <citation type="journal article" date="2023" name="Sci. Data">
        <title>Genome assembly of the Korean intertidal mud-creeper Batillaria attramentaria.</title>
        <authorList>
            <person name="Patra A.K."/>
            <person name="Ho P.T."/>
            <person name="Jun S."/>
            <person name="Lee S.J."/>
            <person name="Kim Y."/>
            <person name="Won Y.J."/>
        </authorList>
    </citation>
    <scope>NUCLEOTIDE SEQUENCE [LARGE SCALE GENOMIC DNA]</scope>
    <source>
        <strain evidence="1">Wonlab-2016</strain>
    </source>
</reference>
<evidence type="ECO:0000313" key="1">
    <source>
        <dbReference type="EMBL" id="KAK7480567.1"/>
    </source>
</evidence>
<protein>
    <submittedName>
        <fullName evidence="1">Uncharacterized protein</fullName>
    </submittedName>
</protein>
<keyword evidence="2" id="KW-1185">Reference proteome</keyword>
<sequence>MCCRHTGDVLYSTRHGPQVPFDVTEGVDYDTIFTEGPLPVSATRLDIGSCQNDTVPVYSDHLGEIQGGARSRSSERCGGSLWSGKITVPDHLFLSVLFDVLEPCDSDTFLVLPDVSGGMLPYTESAMTCYFTSRLYFLLSNEIRLT</sequence>
<comment type="caution">
    <text evidence="1">The sequence shown here is derived from an EMBL/GenBank/DDBJ whole genome shotgun (WGS) entry which is preliminary data.</text>
</comment>
<gene>
    <name evidence="1" type="ORF">BaRGS_00028143</name>
</gene>
<proteinExistence type="predicted"/>
<dbReference type="AlphaFoldDB" id="A0ABD0K0H4"/>
<organism evidence="1 2">
    <name type="scientific">Batillaria attramentaria</name>
    <dbReference type="NCBI Taxonomy" id="370345"/>
    <lineage>
        <taxon>Eukaryota</taxon>
        <taxon>Metazoa</taxon>
        <taxon>Spiralia</taxon>
        <taxon>Lophotrochozoa</taxon>
        <taxon>Mollusca</taxon>
        <taxon>Gastropoda</taxon>
        <taxon>Caenogastropoda</taxon>
        <taxon>Sorbeoconcha</taxon>
        <taxon>Cerithioidea</taxon>
        <taxon>Batillariidae</taxon>
        <taxon>Batillaria</taxon>
    </lineage>
</organism>
<accession>A0ABD0K0H4</accession>
<dbReference type="Proteomes" id="UP001519460">
    <property type="component" value="Unassembled WGS sequence"/>
</dbReference>
<dbReference type="EMBL" id="JACVVK020000278">
    <property type="protein sequence ID" value="KAK7480567.1"/>
    <property type="molecule type" value="Genomic_DNA"/>
</dbReference>